<dbReference type="EMBL" id="CCSD01000097">
    <property type="protein sequence ID" value="CDZ91400.1"/>
    <property type="molecule type" value="Genomic_DNA"/>
</dbReference>
<feature type="region of interest" description="Disordered" evidence="1">
    <location>
        <begin position="148"/>
        <end position="182"/>
    </location>
</feature>
<dbReference type="AlphaFoldDB" id="A0A098BT58"/>
<proteinExistence type="predicted"/>
<gene>
    <name evidence="2" type="ORF">RHRU231_820170</name>
</gene>
<evidence type="ECO:0000313" key="2">
    <source>
        <dbReference type="EMBL" id="CDZ91400.1"/>
    </source>
</evidence>
<dbReference type="Proteomes" id="UP000042997">
    <property type="component" value="Unassembled WGS sequence"/>
</dbReference>
<sequence>MYFARIGPLMVYSPPPAPGRVVVSSTEAPGSVFSAPVAPSTADSAADVARSTADSAALVTPATASSALVPSSLLQPARTSPAAAAAAATVAVRRARLFMASSSEIGHRCLDASEWPRAPGGFRPDLPAALRRTPASALVVAVTPAPRPDVTVAQRSSLRGPRLRESSAHRAGGIPCDGRERP</sequence>
<evidence type="ECO:0000256" key="1">
    <source>
        <dbReference type="SAM" id="MobiDB-lite"/>
    </source>
</evidence>
<protein>
    <submittedName>
        <fullName evidence="2">Uncharacterized protein</fullName>
    </submittedName>
</protein>
<evidence type="ECO:0000313" key="3">
    <source>
        <dbReference type="Proteomes" id="UP000042997"/>
    </source>
</evidence>
<accession>A0A098BT58</accession>
<organism evidence="2 3">
    <name type="scientific">Rhodococcus ruber</name>
    <dbReference type="NCBI Taxonomy" id="1830"/>
    <lineage>
        <taxon>Bacteria</taxon>
        <taxon>Bacillati</taxon>
        <taxon>Actinomycetota</taxon>
        <taxon>Actinomycetes</taxon>
        <taxon>Mycobacteriales</taxon>
        <taxon>Nocardiaceae</taxon>
        <taxon>Rhodococcus</taxon>
    </lineage>
</organism>
<reference evidence="2 3" key="1">
    <citation type="journal article" date="2014" name="Genome Announc.">
        <title>Draft Genome Sequence of Propane- and Butane-Oxidizing Actinobacterium Rhodococcus ruber IEGM 231.</title>
        <authorList>
            <person name="Ivshina I.B."/>
            <person name="Kuyukina M.S."/>
            <person name="Krivoruchko A.V."/>
            <person name="Barbe V."/>
            <person name="Fischer C."/>
        </authorList>
    </citation>
    <scope>NUCLEOTIDE SEQUENCE [LARGE SCALE GENOMIC DNA]</scope>
</reference>
<name>A0A098BT58_9NOCA</name>